<reference evidence="6 7" key="1">
    <citation type="submission" date="2023-12" db="EMBL/GenBank/DDBJ databases">
        <title>Micromonospora sp. nov., isolated from Atacama Desert.</title>
        <authorList>
            <person name="Carro L."/>
            <person name="Golinska P."/>
            <person name="Klenk H.-P."/>
            <person name="Goodfellow M."/>
        </authorList>
    </citation>
    <scope>NUCLEOTIDE SEQUENCE [LARGE SCALE GENOMIC DNA]</scope>
    <source>
        <strain evidence="6 7">4G53</strain>
    </source>
</reference>
<dbReference type="Gene3D" id="1.20.120.910">
    <property type="entry name" value="DksA, coiled-coil domain"/>
    <property type="match status" value="1"/>
</dbReference>
<evidence type="ECO:0000256" key="1">
    <source>
        <dbReference type="ARBA" id="ARBA00022723"/>
    </source>
</evidence>
<dbReference type="PROSITE" id="PS51128">
    <property type="entry name" value="ZF_DKSA_2"/>
    <property type="match status" value="1"/>
</dbReference>
<keyword evidence="1" id="KW-0479">Metal-binding</keyword>
<dbReference type="RefSeq" id="WP_322438915.1">
    <property type="nucleotide sequence ID" value="NZ_JAXOTQ010000002.1"/>
</dbReference>
<dbReference type="InterPro" id="IPR000962">
    <property type="entry name" value="Znf_DskA_TraR"/>
</dbReference>
<protein>
    <submittedName>
        <fullName evidence="6">TraR/DksA C4-type zinc finger protein</fullName>
    </submittedName>
</protein>
<dbReference type="PROSITE" id="PS01102">
    <property type="entry name" value="ZF_DKSA_1"/>
    <property type="match status" value="1"/>
</dbReference>
<dbReference type="InterPro" id="IPR020458">
    <property type="entry name" value="Znf_DskA_TraR_CS"/>
</dbReference>
<feature type="zinc finger region" description="dksA C4-type" evidence="4">
    <location>
        <begin position="76"/>
        <end position="100"/>
    </location>
</feature>
<accession>A0ABU5J6Q0</accession>
<name>A0ABU5J6Q0_9ACTN</name>
<dbReference type="Proteomes" id="UP001290101">
    <property type="component" value="Unassembled WGS sequence"/>
</dbReference>
<evidence type="ECO:0000256" key="4">
    <source>
        <dbReference type="PROSITE-ProRule" id="PRU00510"/>
    </source>
</evidence>
<evidence type="ECO:0000256" key="2">
    <source>
        <dbReference type="ARBA" id="ARBA00022771"/>
    </source>
</evidence>
<feature type="domain" description="Zinc finger DksA/TraR C4-type" evidence="5">
    <location>
        <begin position="71"/>
        <end position="104"/>
    </location>
</feature>
<dbReference type="PANTHER" id="PTHR33823">
    <property type="entry name" value="RNA POLYMERASE-BINDING TRANSCRIPTION FACTOR DKSA-RELATED"/>
    <property type="match status" value="1"/>
</dbReference>
<comment type="caution">
    <text evidence="6">The sequence shown here is derived from an EMBL/GenBank/DDBJ whole genome shotgun (WGS) entry which is preliminary data.</text>
</comment>
<keyword evidence="7" id="KW-1185">Reference proteome</keyword>
<dbReference type="Pfam" id="PF01258">
    <property type="entry name" value="zf-dskA_traR"/>
    <property type="match status" value="1"/>
</dbReference>
<sequence>MTDTLRSHTEALRDLLERQFQAHTGQLTELTVYSREADHGGYDPDTLRALMETARQGIADTATALRRMSEGTYGSCEACGGEIPVARLEILPSARHCVPCQQRQRR</sequence>
<dbReference type="SUPFAM" id="SSF57716">
    <property type="entry name" value="Glucocorticoid receptor-like (DNA-binding domain)"/>
    <property type="match status" value="1"/>
</dbReference>
<evidence type="ECO:0000256" key="3">
    <source>
        <dbReference type="ARBA" id="ARBA00022833"/>
    </source>
</evidence>
<evidence type="ECO:0000313" key="6">
    <source>
        <dbReference type="EMBL" id="MDZ5488259.1"/>
    </source>
</evidence>
<organism evidence="6 7">
    <name type="scientific">Micromonospora sicca</name>
    <dbReference type="NCBI Taxonomy" id="2202420"/>
    <lineage>
        <taxon>Bacteria</taxon>
        <taxon>Bacillati</taxon>
        <taxon>Actinomycetota</taxon>
        <taxon>Actinomycetes</taxon>
        <taxon>Micromonosporales</taxon>
        <taxon>Micromonosporaceae</taxon>
        <taxon>Micromonospora</taxon>
    </lineage>
</organism>
<dbReference type="PANTHER" id="PTHR33823:SF4">
    <property type="entry name" value="GENERAL STRESS PROTEIN 16O"/>
    <property type="match status" value="1"/>
</dbReference>
<evidence type="ECO:0000259" key="5">
    <source>
        <dbReference type="Pfam" id="PF01258"/>
    </source>
</evidence>
<proteinExistence type="predicted"/>
<keyword evidence="3" id="KW-0862">Zinc</keyword>
<evidence type="ECO:0000313" key="7">
    <source>
        <dbReference type="Proteomes" id="UP001290101"/>
    </source>
</evidence>
<keyword evidence="2" id="KW-0863">Zinc-finger</keyword>
<dbReference type="EMBL" id="JAXOTQ010000002">
    <property type="protein sequence ID" value="MDZ5488259.1"/>
    <property type="molecule type" value="Genomic_DNA"/>
</dbReference>
<gene>
    <name evidence="6" type="ORF">U2F25_02040</name>
</gene>